<sequence length="161" mass="18148">MSSVVANIDLSSESLKSITSDASHMQYIPCHIEFDGEANLNKYFTPFVQKKLDESHEKCLTSSFRGYPLCGKQMKVPDNFVGVVMKESKSVEPENANVSNGEASDVVEPTIKNLKGVCAFDQFTYWNWDRQPGHADKYQQALDWLELSLEIHGDLPVKTEQ</sequence>
<dbReference type="PANTHER" id="PTHR47204:SF1">
    <property type="entry name" value="RIBONUCLEASE H2 SUBUNIT C"/>
    <property type="match status" value="1"/>
</dbReference>
<protein>
    <submittedName>
        <fullName evidence="2">Ribonuclease H2 subunit C-like</fullName>
    </submittedName>
</protein>
<evidence type="ECO:0000313" key="2">
    <source>
        <dbReference type="RefSeq" id="XP_018015948.1"/>
    </source>
</evidence>
<dbReference type="PANTHER" id="PTHR47204">
    <property type="entry name" value="OS02G0168900 PROTEIN"/>
    <property type="match status" value="1"/>
</dbReference>
<dbReference type="CDD" id="cd09271">
    <property type="entry name" value="RNase_H2-C"/>
    <property type="match status" value="1"/>
</dbReference>
<gene>
    <name evidence="2" type="primary">LOC108672737</name>
</gene>
<dbReference type="AlphaFoldDB" id="A0A8B7NQI5"/>
<dbReference type="Pfam" id="PF08615">
    <property type="entry name" value="RNase_H2_suC"/>
    <property type="match status" value="1"/>
</dbReference>
<dbReference type="InterPro" id="IPR013924">
    <property type="entry name" value="RNase_H2_suC"/>
</dbReference>
<organism evidence="1 2">
    <name type="scientific">Hyalella azteca</name>
    <name type="common">Amphipod</name>
    <dbReference type="NCBI Taxonomy" id="294128"/>
    <lineage>
        <taxon>Eukaryota</taxon>
        <taxon>Metazoa</taxon>
        <taxon>Ecdysozoa</taxon>
        <taxon>Arthropoda</taxon>
        <taxon>Crustacea</taxon>
        <taxon>Multicrustacea</taxon>
        <taxon>Malacostraca</taxon>
        <taxon>Eumalacostraca</taxon>
        <taxon>Peracarida</taxon>
        <taxon>Amphipoda</taxon>
        <taxon>Senticaudata</taxon>
        <taxon>Talitrida</taxon>
        <taxon>Talitroidea</taxon>
        <taxon>Hyalellidae</taxon>
        <taxon>Hyalella</taxon>
    </lineage>
</organism>
<reference evidence="2" key="1">
    <citation type="submission" date="2025-08" db="UniProtKB">
        <authorList>
            <consortium name="RefSeq"/>
        </authorList>
    </citation>
    <scope>IDENTIFICATION</scope>
    <source>
        <tissue evidence="2">Whole organism</tissue>
    </source>
</reference>
<proteinExistence type="predicted"/>
<dbReference type="Gene3D" id="2.40.128.680">
    <property type="match status" value="1"/>
</dbReference>
<name>A0A8B7NQI5_HYAAZ</name>
<dbReference type="RefSeq" id="XP_018015948.1">
    <property type="nucleotide sequence ID" value="XM_018160459.2"/>
</dbReference>
<dbReference type="OMA" id="SQFTYWN"/>
<dbReference type="GO" id="GO:0006401">
    <property type="term" value="P:RNA catabolic process"/>
    <property type="evidence" value="ECO:0007669"/>
    <property type="project" value="InterPro"/>
</dbReference>
<evidence type="ECO:0000313" key="1">
    <source>
        <dbReference type="Proteomes" id="UP000694843"/>
    </source>
</evidence>
<dbReference type="Proteomes" id="UP000694843">
    <property type="component" value="Unplaced"/>
</dbReference>
<keyword evidence="1" id="KW-1185">Reference proteome</keyword>
<dbReference type="OrthoDB" id="6222486at2759"/>
<accession>A0A8B7NQI5</accession>
<dbReference type="GeneID" id="108672737"/>
<dbReference type="KEGG" id="hazt:108672737"/>
<dbReference type="GO" id="GO:0032299">
    <property type="term" value="C:ribonuclease H2 complex"/>
    <property type="evidence" value="ECO:0007669"/>
    <property type="project" value="InterPro"/>
</dbReference>